<dbReference type="Pfam" id="PF00085">
    <property type="entry name" value="Thioredoxin"/>
    <property type="match status" value="1"/>
</dbReference>
<accession>A0A2T9Z4K2</accession>
<sequence length="189" mass="21465">MILVRDTKNVAHVIVCDQSSFIKNLRRFILFLRSFYSATPKQQPKMSLARSFRFSNLLLKQVPARANAIAFQKYRMYSKERGGEVMHVTNKTFKDSVLDSSIPTIVDFYADWCGPCRMLSPILEAAVKGSGKVNLAKIDTEQESDLAMQYGITSLPTIIVFKDGETTDSFIGFKDKKFLAEFIQKIETN</sequence>
<dbReference type="EMBL" id="MBFT01000033">
    <property type="protein sequence ID" value="PVU99489.1"/>
    <property type="molecule type" value="Genomic_DNA"/>
</dbReference>
<dbReference type="InterPro" id="IPR005746">
    <property type="entry name" value="Thioredoxin"/>
</dbReference>
<dbReference type="STRING" id="61424.A0A2T9Z4K2"/>
<evidence type="ECO:0000256" key="3">
    <source>
        <dbReference type="ARBA" id="ARBA00023157"/>
    </source>
</evidence>
<proteinExistence type="predicted"/>
<dbReference type="PANTHER" id="PTHR45663">
    <property type="entry name" value="GEO12009P1"/>
    <property type="match status" value="1"/>
</dbReference>
<evidence type="ECO:0000256" key="2">
    <source>
        <dbReference type="ARBA" id="ARBA00022982"/>
    </source>
</evidence>
<dbReference type="PROSITE" id="PS00194">
    <property type="entry name" value="THIOREDOXIN_1"/>
    <property type="match status" value="1"/>
</dbReference>
<keyword evidence="3" id="KW-1015">Disulfide bond</keyword>
<dbReference type="InterPro" id="IPR036249">
    <property type="entry name" value="Thioredoxin-like_sf"/>
</dbReference>
<dbReference type="PRINTS" id="PR00421">
    <property type="entry name" value="THIOREDOXIN"/>
</dbReference>
<dbReference type="SUPFAM" id="SSF52833">
    <property type="entry name" value="Thioredoxin-like"/>
    <property type="match status" value="1"/>
</dbReference>
<evidence type="ECO:0000313" key="7">
    <source>
        <dbReference type="Proteomes" id="UP000245699"/>
    </source>
</evidence>
<dbReference type="AlphaFoldDB" id="A0A2T9Z4K2"/>
<organism evidence="6 7">
    <name type="scientific">Furculomyces boomerangus</name>
    <dbReference type="NCBI Taxonomy" id="61424"/>
    <lineage>
        <taxon>Eukaryota</taxon>
        <taxon>Fungi</taxon>
        <taxon>Fungi incertae sedis</taxon>
        <taxon>Zoopagomycota</taxon>
        <taxon>Kickxellomycotina</taxon>
        <taxon>Harpellomycetes</taxon>
        <taxon>Harpellales</taxon>
        <taxon>Harpellaceae</taxon>
        <taxon>Furculomyces</taxon>
    </lineage>
</organism>
<keyword evidence="7" id="KW-1185">Reference proteome</keyword>
<evidence type="ECO:0000256" key="4">
    <source>
        <dbReference type="ARBA" id="ARBA00023284"/>
    </source>
</evidence>
<keyword evidence="4" id="KW-0676">Redox-active center</keyword>
<dbReference type="GO" id="GO:0005737">
    <property type="term" value="C:cytoplasm"/>
    <property type="evidence" value="ECO:0007669"/>
    <property type="project" value="TreeGrafter"/>
</dbReference>
<dbReference type="NCBIfam" id="TIGR01068">
    <property type="entry name" value="thioredoxin"/>
    <property type="match status" value="1"/>
</dbReference>
<dbReference type="Gene3D" id="3.40.30.10">
    <property type="entry name" value="Glutaredoxin"/>
    <property type="match status" value="1"/>
</dbReference>
<dbReference type="Proteomes" id="UP000245699">
    <property type="component" value="Unassembled WGS sequence"/>
</dbReference>
<name>A0A2T9Z4K2_9FUNG</name>
<keyword evidence="2" id="KW-0249">Electron transport</keyword>
<evidence type="ECO:0000259" key="5">
    <source>
        <dbReference type="PROSITE" id="PS51352"/>
    </source>
</evidence>
<keyword evidence="1" id="KW-0813">Transport</keyword>
<dbReference type="InterPro" id="IPR017937">
    <property type="entry name" value="Thioredoxin_CS"/>
</dbReference>
<gene>
    <name evidence="6" type="ORF">BB559_000656</name>
</gene>
<dbReference type="OrthoDB" id="2121326at2759"/>
<feature type="domain" description="Thioredoxin" evidence="5">
    <location>
        <begin position="62"/>
        <end position="188"/>
    </location>
</feature>
<dbReference type="InterPro" id="IPR013766">
    <property type="entry name" value="Thioredoxin_domain"/>
</dbReference>
<dbReference type="PROSITE" id="PS51352">
    <property type="entry name" value="THIOREDOXIN_2"/>
    <property type="match status" value="1"/>
</dbReference>
<dbReference type="CDD" id="cd02947">
    <property type="entry name" value="TRX_family"/>
    <property type="match status" value="1"/>
</dbReference>
<comment type="caution">
    <text evidence="6">The sequence shown here is derived from an EMBL/GenBank/DDBJ whole genome shotgun (WGS) entry which is preliminary data.</text>
</comment>
<dbReference type="PANTHER" id="PTHR45663:SF11">
    <property type="entry name" value="GEO12009P1"/>
    <property type="match status" value="1"/>
</dbReference>
<evidence type="ECO:0000256" key="1">
    <source>
        <dbReference type="ARBA" id="ARBA00022448"/>
    </source>
</evidence>
<evidence type="ECO:0000313" key="6">
    <source>
        <dbReference type="EMBL" id="PVU99489.1"/>
    </source>
</evidence>
<dbReference type="GO" id="GO:0015035">
    <property type="term" value="F:protein-disulfide reductase activity"/>
    <property type="evidence" value="ECO:0007669"/>
    <property type="project" value="InterPro"/>
</dbReference>
<reference evidence="6 7" key="1">
    <citation type="journal article" date="2018" name="MBio">
        <title>Comparative Genomics Reveals the Core Gene Toolbox for the Fungus-Insect Symbiosis.</title>
        <authorList>
            <person name="Wang Y."/>
            <person name="Stata M."/>
            <person name="Wang W."/>
            <person name="Stajich J.E."/>
            <person name="White M.M."/>
            <person name="Moncalvo J.M."/>
        </authorList>
    </citation>
    <scope>NUCLEOTIDE SEQUENCE [LARGE SCALE GENOMIC DNA]</scope>
    <source>
        <strain evidence="6 7">AUS-77-4</strain>
    </source>
</reference>
<protein>
    <recommendedName>
        <fullName evidence="5">Thioredoxin domain-containing protein</fullName>
    </recommendedName>
</protein>
<dbReference type="FunFam" id="3.40.30.10:FF:000001">
    <property type="entry name" value="Thioredoxin"/>
    <property type="match status" value="1"/>
</dbReference>